<reference evidence="2 3" key="1">
    <citation type="journal article" date="2021" name="Nat. Commun.">
        <title>Genetic determinants of endophytism in the Arabidopsis root mycobiome.</title>
        <authorList>
            <person name="Mesny F."/>
            <person name="Miyauchi S."/>
            <person name="Thiergart T."/>
            <person name="Pickel B."/>
            <person name="Atanasova L."/>
            <person name="Karlsson M."/>
            <person name="Huettel B."/>
            <person name="Barry K.W."/>
            <person name="Haridas S."/>
            <person name="Chen C."/>
            <person name="Bauer D."/>
            <person name="Andreopoulos W."/>
            <person name="Pangilinan J."/>
            <person name="LaButti K."/>
            <person name="Riley R."/>
            <person name="Lipzen A."/>
            <person name="Clum A."/>
            <person name="Drula E."/>
            <person name="Henrissat B."/>
            <person name="Kohler A."/>
            <person name="Grigoriev I.V."/>
            <person name="Martin F.M."/>
            <person name="Hacquard S."/>
        </authorList>
    </citation>
    <scope>NUCLEOTIDE SEQUENCE [LARGE SCALE GENOMIC DNA]</scope>
    <source>
        <strain evidence="2 3">MPI-CAGE-CH-0241</strain>
    </source>
</reference>
<comment type="caution">
    <text evidence="2">The sequence shown here is derived from an EMBL/GenBank/DDBJ whole genome shotgun (WGS) entry which is preliminary data.</text>
</comment>
<proteinExistence type="predicted"/>
<sequence>MAKKDFLAKLLGNRLSRVLTRSKRSSKSKTTSPPQDPFTQRYGGPSYLDRSEALTINTRHDLLDRHIDSHVNRHEYVNTQRESASSSRPLTMPSPALSSSVRQSRRASFRQRFWSISSANYFPELDEDFQRRPSVTSPSPDPNRRSAYVPRHAATDFHKTSNNNRRRTISVQVAASERIAARFNNSDDSDDATLCSVNLREDDPEENTRDLDMWLATLHRQQALQALTTPAEPTPHSGPALSPLHVYPHSRHSQTYHSWIPVVESAADSDDEYGVYSQTEADMRRRSRCSLFWAEIDRTALPRPVQDTVLHRNSTYMDVQPPRPPSASSRPASFVGGGTSLAEWTQPQRPMTIARTVSEKRRMSCARSPGVMTVVEMS</sequence>
<dbReference type="AlphaFoldDB" id="A0A9P9APT9"/>
<feature type="compositionally biased region" description="Polar residues" evidence="1">
    <location>
        <begin position="77"/>
        <end position="89"/>
    </location>
</feature>
<organism evidence="2 3">
    <name type="scientific">Thelonectria olida</name>
    <dbReference type="NCBI Taxonomy" id="1576542"/>
    <lineage>
        <taxon>Eukaryota</taxon>
        <taxon>Fungi</taxon>
        <taxon>Dikarya</taxon>
        <taxon>Ascomycota</taxon>
        <taxon>Pezizomycotina</taxon>
        <taxon>Sordariomycetes</taxon>
        <taxon>Hypocreomycetidae</taxon>
        <taxon>Hypocreales</taxon>
        <taxon>Nectriaceae</taxon>
        <taxon>Thelonectria</taxon>
    </lineage>
</organism>
<gene>
    <name evidence="2" type="ORF">B0T10DRAFT_606670</name>
</gene>
<evidence type="ECO:0000313" key="3">
    <source>
        <dbReference type="Proteomes" id="UP000777438"/>
    </source>
</evidence>
<evidence type="ECO:0000256" key="1">
    <source>
        <dbReference type="SAM" id="MobiDB-lite"/>
    </source>
</evidence>
<name>A0A9P9APT9_9HYPO</name>
<keyword evidence="3" id="KW-1185">Reference proteome</keyword>
<dbReference type="Proteomes" id="UP000777438">
    <property type="component" value="Unassembled WGS sequence"/>
</dbReference>
<dbReference type="OrthoDB" id="4850587at2759"/>
<feature type="region of interest" description="Disordered" evidence="1">
    <location>
        <begin position="130"/>
        <end position="165"/>
    </location>
</feature>
<protein>
    <submittedName>
        <fullName evidence="2">Uncharacterized protein</fullName>
    </submittedName>
</protein>
<dbReference type="EMBL" id="JAGPYM010000011">
    <property type="protein sequence ID" value="KAH6889346.1"/>
    <property type="molecule type" value="Genomic_DNA"/>
</dbReference>
<feature type="region of interest" description="Disordered" evidence="1">
    <location>
        <begin position="77"/>
        <end position="99"/>
    </location>
</feature>
<accession>A0A9P9APT9</accession>
<feature type="region of interest" description="Disordered" evidence="1">
    <location>
        <begin position="17"/>
        <end position="46"/>
    </location>
</feature>
<evidence type="ECO:0000313" key="2">
    <source>
        <dbReference type="EMBL" id="KAH6889346.1"/>
    </source>
</evidence>